<feature type="domain" description="PAC" evidence="6">
    <location>
        <begin position="433"/>
        <end position="485"/>
    </location>
</feature>
<dbReference type="RefSeq" id="WP_249249157.1">
    <property type="nucleotide sequence ID" value="NZ_JAKIKT010000004.1"/>
</dbReference>
<dbReference type="Pfam" id="PF08447">
    <property type="entry name" value="PAS_3"/>
    <property type="match status" value="3"/>
</dbReference>
<dbReference type="Pfam" id="PF00672">
    <property type="entry name" value="HAMP"/>
    <property type="match status" value="1"/>
</dbReference>
<dbReference type="InterPro" id="IPR001610">
    <property type="entry name" value="PAC"/>
</dbReference>
<evidence type="ECO:0000256" key="3">
    <source>
        <dbReference type="ARBA" id="ARBA00029447"/>
    </source>
</evidence>
<dbReference type="SMART" id="SM00086">
    <property type="entry name" value="PAC"/>
    <property type="match status" value="4"/>
</dbReference>
<dbReference type="Proteomes" id="UP001202831">
    <property type="component" value="Unassembled WGS sequence"/>
</dbReference>
<dbReference type="InterPro" id="IPR013655">
    <property type="entry name" value="PAS_fold_3"/>
</dbReference>
<dbReference type="PROSITE" id="PS50113">
    <property type="entry name" value="PAC"/>
    <property type="match status" value="3"/>
</dbReference>
<name>A0ABT0N7R0_9GAMM</name>
<accession>A0ABT0N7R0</accession>
<feature type="domain" description="HAMP" evidence="7">
    <location>
        <begin position="596"/>
        <end position="648"/>
    </location>
</feature>
<dbReference type="SMART" id="SM00283">
    <property type="entry name" value="MA"/>
    <property type="match status" value="1"/>
</dbReference>
<dbReference type="CDD" id="cd06225">
    <property type="entry name" value="HAMP"/>
    <property type="match status" value="1"/>
</dbReference>
<dbReference type="Pfam" id="PF00015">
    <property type="entry name" value="MCPsignal"/>
    <property type="match status" value="1"/>
</dbReference>
<sequence>MMWFGNKTQDLTSQIKSLPNEIQSSVALCSLDAQGRIIATTDLMESYLQTRTDKLSGVSLLDKLESQIETSWLAMTRKLPASFEVSRNSASYQLDISSDPLKGHYLGVLTRKTDAEEKQDDSLEDAVNACFGVAHYAPDGTLISANRGFEQVVGRDTQSHHCNFVAFSSQPQQEAMSQLWASLIPGEAHQDLLQWQTPDGKRIWVQSSLIPDVDDNLNIVRVRQFISDMTQMVESQQEAGWQLGAISQSQAVIEFDTQGNILTANSNFLSAMGYQLTQIQGQHHRIFMPAEDAAKPDYQNFWANLARGQYFSGEFRRKDSQGRDVWIQASYNPIKNDDGQVVKVIKFAADITEQKQKSVDYQGKIDAINRSQAVIEFTPEGLILTANDNFLGAMGYSMEQIKGKHHRTFMPAEAAASPEYQKFWEDLASGSFQQGEFRRVNSRGQDIWIQASYNPILDNQGRVVKVVKFATDITAQKLKNADFEGQIKAIGRSQAVIEFTPDGTILDANDNFLAALGYRLDEIKGKHHRTFVSETERSSEEYKQFWADLGKGKFASGEFMRVDKQGNEIWIQASYNPILDNQGQVLKVVKYASDITAQKQAVKSIMHSVMAMSRGDLTCKLPTDLEGEFGKLAISMNTLLDELSTMVTQIREASENVMQASSEITQANTDLSQRTESQAAGLQQTAAAMESLTKLVSGNAGQASEATRESDEIAKRAKEGQLVVGNTIQAMDNIQSSSKSIADIIAVIDEIAFQTNLLALNASVEAARAGELGRGFAVVAAEVRNLAQRSANSAKEIKELINKSVDAVDNGSVLVARSGETFAQLVAAVENITVMVNNIDEGSQEQAKGINEINTAVSNMDSMVQQNVSMVEQASVASQSLKEQAESLLERVAFFSTASPNQLSRTGNTVALRRAGS</sequence>
<evidence type="ECO:0000256" key="1">
    <source>
        <dbReference type="ARBA" id="ARBA00022481"/>
    </source>
</evidence>
<dbReference type="InterPro" id="IPR004090">
    <property type="entry name" value="Chemotax_Me-accpt_rcpt"/>
</dbReference>
<dbReference type="SUPFAM" id="SSF58104">
    <property type="entry name" value="Methyl-accepting chemotaxis protein (MCP) signaling domain"/>
    <property type="match status" value="1"/>
</dbReference>
<evidence type="ECO:0000313" key="9">
    <source>
        <dbReference type="Proteomes" id="UP001202831"/>
    </source>
</evidence>
<dbReference type="PROSITE" id="PS50111">
    <property type="entry name" value="CHEMOTAXIS_TRANSDUC_2"/>
    <property type="match status" value="1"/>
</dbReference>
<dbReference type="CDD" id="cd00130">
    <property type="entry name" value="PAS"/>
    <property type="match status" value="4"/>
</dbReference>
<evidence type="ECO:0000256" key="2">
    <source>
        <dbReference type="ARBA" id="ARBA00023224"/>
    </source>
</evidence>
<evidence type="ECO:0000313" key="8">
    <source>
        <dbReference type="EMBL" id="MCL2914478.1"/>
    </source>
</evidence>
<dbReference type="Gene3D" id="1.10.287.950">
    <property type="entry name" value="Methyl-accepting chemotaxis protein"/>
    <property type="match status" value="1"/>
</dbReference>
<comment type="similarity">
    <text evidence="3">Belongs to the methyl-accepting chemotaxis (MCP) protein family.</text>
</comment>
<dbReference type="InterPro" id="IPR035965">
    <property type="entry name" value="PAS-like_dom_sf"/>
</dbReference>
<feature type="domain" description="PAC" evidence="6">
    <location>
        <begin position="311"/>
        <end position="363"/>
    </location>
</feature>
<evidence type="ECO:0000259" key="5">
    <source>
        <dbReference type="PROSITE" id="PS50111"/>
    </source>
</evidence>
<dbReference type="SMART" id="SM00304">
    <property type="entry name" value="HAMP"/>
    <property type="match status" value="1"/>
</dbReference>
<keyword evidence="1" id="KW-0488">Methylation</keyword>
<dbReference type="PROSITE" id="PS50885">
    <property type="entry name" value="HAMP"/>
    <property type="match status" value="1"/>
</dbReference>
<reference evidence="8 9" key="1">
    <citation type="submission" date="2022-01" db="EMBL/GenBank/DDBJ databases">
        <title>Whole genome-based taxonomy of the Shewanellaceae.</title>
        <authorList>
            <person name="Martin-Rodriguez A.J."/>
        </authorList>
    </citation>
    <scope>NUCLEOTIDE SEQUENCE [LARGE SCALE GENOMIC DNA]</scope>
    <source>
        <strain evidence="8 9">DSM 21332</strain>
    </source>
</reference>
<dbReference type="InterPro" id="IPR000700">
    <property type="entry name" value="PAS-assoc_C"/>
</dbReference>
<feature type="domain" description="PAC" evidence="6">
    <location>
        <begin position="555"/>
        <end position="607"/>
    </location>
</feature>
<keyword evidence="9" id="KW-1185">Reference proteome</keyword>
<dbReference type="InterPro" id="IPR051310">
    <property type="entry name" value="MCP_chemotaxis"/>
</dbReference>
<dbReference type="InterPro" id="IPR004089">
    <property type="entry name" value="MCPsignal_dom"/>
</dbReference>
<evidence type="ECO:0000259" key="7">
    <source>
        <dbReference type="PROSITE" id="PS50885"/>
    </source>
</evidence>
<comment type="caution">
    <text evidence="8">The sequence shown here is derived from an EMBL/GenBank/DDBJ whole genome shotgun (WGS) entry which is preliminary data.</text>
</comment>
<evidence type="ECO:0000256" key="4">
    <source>
        <dbReference type="PROSITE-ProRule" id="PRU00284"/>
    </source>
</evidence>
<dbReference type="PANTHER" id="PTHR43531">
    <property type="entry name" value="PROTEIN ICFG"/>
    <property type="match status" value="1"/>
</dbReference>
<dbReference type="InterPro" id="IPR000014">
    <property type="entry name" value="PAS"/>
</dbReference>
<feature type="domain" description="Methyl-accepting transducer" evidence="5">
    <location>
        <begin position="653"/>
        <end position="882"/>
    </location>
</feature>
<dbReference type="CDD" id="cd11386">
    <property type="entry name" value="MCP_signal"/>
    <property type="match status" value="1"/>
</dbReference>
<evidence type="ECO:0000259" key="6">
    <source>
        <dbReference type="PROSITE" id="PS50113"/>
    </source>
</evidence>
<organism evidence="8 9">
    <name type="scientific">Shewanella corallii</name>
    <dbReference type="NCBI Taxonomy" id="560080"/>
    <lineage>
        <taxon>Bacteria</taxon>
        <taxon>Pseudomonadati</taxon>
        <taxon>Pseudomonadota</taxon>
        <taxon>Gammaproteobacteria</taxon>
        <taxon>Alteromonadales</taxon>
        <taxon>Shewanellaceae</taxon>
        <taxon>Shewanella</taxon>
    </lineage>
</organism>
<dbReference type="SMART" id="SM00091">
    <property type="entry name" value="PAS"/>
    <property type="match status" value="3"/>
</dbReference>
<dbReference type="NCBIfam" id="TIGR00229">
    <property type="entry name" value="sensory_box"/>
    <property type="match status" value="3"/>
</dbReference>
<gene>
    <name evidence="8" type="ORF">L2725_11950</name>
</gene>
<dbReference type="Gene3D" id="3.30.450.20">
    <property type="entry name" value="PAS domain"/>
    <property type="match status" value="4"/>
</dbReference>
<keyword evidence="2 4" id="KW-0807">Transducer</keyword>
<proteinExistence type="inferred from homology"/>
<dbReference type="PRINTS" id="PR00260">
    <property type="entry name" value="CHEMTRNSDUCR"/>
</dbReference>
<dbReference type="InterPro" id="IPR003660">
    <property type="entry name" value="HAMP_dom"/>
</dbReference>
<dbReference type="PANTHER" id="PTHR43531:SF14">
    <property type="entry name" value="METHYL-ACCEPTING CHEMOTAXIS PROTEIN I-RELATED"/>
    <property type="match status" value="1"/>
</dbReference>
<protein>
    <submittedName>
        <fullName evidence="8">PAS domain S-box protein</fullName>
    </submittedName>
</protein>
<dbReference type="SUPFAM" id="SSF55785">
    <property type="entry name" value="PYP-like sensor domain (PAS domain)"/>
    <property type="match status" value="4"/>
</dbReference>
<dbReference type="EMBL" id="JAKIKT010000004">
    <property type="protein sequence ID" value="MCL2914478.1"/>
    <property type="molecule type" value="Genomic_DNA"/>
</dbReference>
<dbReference type="Pfam" id="PF13426">
    <property type="entry name" value="PAS_9"/>
    <property type="match status" value="1"/>
</dbReference>